<dbReference type="GeneID" id="118420258"/>
<evidence type="ECO:0000259" key="2">
    <source>
        <dbReference type="SMART" id="SM00101"/>
    </source>
</evidence>
<evidence type="ECO:0000256" key="1">
    <source>
        <dbReference type="ARBA" id="ARBA00006141"/>
    </source>
</evidence>
<dbReference type="AlphaFoldDB" id="A0A9J7MY35"/>
<dbReference type="GO" id="GO:0008104">
    <property type="term" value="P:intracellular protein localization"/>
    <property type="evidence" value="ECO:0000318"/>
    <property type="project" value="GO_Central"/>
</dbReference>
<name>A0A9J7MY35_BRAFL</name>
<comment type="similarity">
    <text evidence="1">Belongs to the 14-3-3 family.</text>
</comment>
<dbReference type="CDD" id="cd08774">
    <property type="entry name" value="14-3-3"/>
    <property type="match status" value="1"/>
</dbReference>
<dbReference type="SMART" id="SM00101">
    <property type="entry name" value="14_3_3"/>
    <property type="match status" value="1"/>
</dbReference>
<dbReference type="PIRSF" id="PIRSF000868">
    <property type="entry name" value="14-3-3"/>
    <property type="match status" value="1"/>
</dbReference>
<dbReference type="InterPro" id="IPR023410">
    <property type="entry name" value="14-3-3_domain"/>
</dbReference>
<evidence type="ECO:0000313" key="4">
    <source>
        <dbReference type="RefSeq" id="XP_035682879.1"/>
    </source>
</evidence>
<dbReference type="OrthoDB" id="10260625at2759"/>
<proteinExistence type="inferred from homology"/>
<dbReference type="Gene3D" id="1.20.190.20">
    <property type="entry name" value="14-3-3 domain"/>
    <property type="match status" value="1"/>
</dbReference>
<keyword evidence="3" id="KW-1185">Reference proteome</keyword>
<dbReference type="PANTHER" id="PTHR18860">
    <property type="entry name" value="14-3-3 PROTEIN"/>
    <property type="match status" value="1"/>
</dbReference>
<protein>
    <submittedName>
        <fullName evidence="4">14-3-3 protein zeta/delta-like</fullName>
    </submittedName>
</protein>
<organism evidence="3 4">
    <name type="scientific">Branchiostoma floridae</name>
    <name type="common">Florida lancelet</name>
    <name type="synonym">Amphioxus</name>
    <dbReference type="NCBI Taxonomy" id="7739"/>
    <lineage>
        <taxon>Eukaryota</taxon>
        <taxon>Metazoa</taxon>
        <taxon>Chordata</taxon>
        <taxon>Cephalochordata</taxon>
        <taxon>Leptocardii</taxon>
        <taxon>Amphioxiformes</taxon>
        <taxon>Branchiostomatidae</taxon>
        <taxon>Branchiostoma</taxon>
    </lineage>
</organism>
<reference evidence="3" key="1">
    <citation type="journal article" date="2020" name="Nat. Ecol. Evol.">
        <title>Deeply conserved synteny resolves early events in vertebrate evolution.</title>
        <authorList>
            <person name="Simakov O."/>
            <person name="Marletaz F."/>
            <person name="Yue J.X."/>
            <person name="O'Connell B."/>
            <person name="Jenkins J."/>
            <person name="Brandt A."/>
            <person name="Calef R."/>
            <person name="Tung C.H."/>
            <person name="Huang T.K."/>
            <person name="Schmutz J."/>
            <person name="Satoh N."/>
            <person name="Yu J.K."/>
            <person name="Putnam N.H."/>
            <person name="Green R.E."/>
            <person name="Rokhsar D.S."/>
        </authorList>
    </citation>
    <scope>NUCLEOTIDE SEQUENCE [LARGE SCALE GENOMIC DNA]</scope>
    <source>
        <strain evidence="3">S238N-H82</strain>
    </source>
</reference>
<dbReference type="RefSeq" id="XP_035682879.1">
    <property type="nucleotide sequence ID" value="XM_035826986.1"/>
</dbReference>
<dbReference type="Proteomes" id="UP000001554">
    <property type="component" value="Chromosome 7"/>
</dbReference>
<accession>A0A9J7MY35</accession>
<dbReference type="Pfam" id="PF00244">
    <property type="entry name" value="14-3-3"/>
    <property type="match status" value="1"/>
</dbReference>
<evidence type="ECO:0000313" key="3">
    <source>
        <dbReference type="Proteomes" id="UP000001554"/>
    </source>
</evidence>
<gene>
    <name evidence="4" type="primary">LOC118420258</name>
</gene>
<sequence>MAGNVDLVVRAEVMKEAGMYDDMVQCMKERVQTTPVLSNEERDLLSVAYGNAVGSRLSAWRTVSSAEQKAPDGSDDHQAATWLRERVETEMKGLCGDVLSLLDRLLEGDNIDDEAQVFYYKMKGDYYRYLAEITEGEHKAMAKTSYEQGWVAAKPLKATNPLKLKLALNFSLLHYEILKRTDSACTLAREAFDTAVTELDGIPDPVERKYSTDIMHQLRDNLTLWQIAKRK</sequence>
<dbReference type="SUPFAM" id="SSF48445">
    <property type="entry name" value="14-3-3 protein"/>
    <property type="match status" value="1"/>
</dbReference>
<dbReference type="InterPro" id="IPR000308">
    <property type="entry name" value="14-3-3"/>
</dbReference>
<dbReference type="InterPro" id="IPR036815">
    <property type="entry name" value="14-3-3_dom_sf"/>
</dbReference>
<dbReference type="KEGG" id="bfo:118420258"/>
<reference evidence="4" key="2">
    <citation type="submission" date="2025-08" db="UniProtKB">
        <authorList>
            <consortium name="RefSeq"/>
        </authorList>
    </citation>
    <scope>IDENTIFICATION</scope>
    <source>
        <strain evidence="4">S238N-H82</strain>
        <tissue evidence="4">Testes</tissue>
    </source>
</reference>
<dbReference type="GO" id="GO:0005737">
    <property type="term" value="C:cytoplasm"/>
    <property type="evidence" value="ECO:0000318"/>
    <property type="project" value="GO_Central"/>
</dbReference>
<feature type="domain" description="14-3-3" evidence="2">
    <location>
        <begin position="6"/>
        <end position="229"/>
    </location>
</feature>
<dbReference type="PRINTS" id="PR00305">
    <property type="entry name" value="1433ZETA"/>
</dbReference>
<dbReference type="GO" id="GO:0007165">
    <property type="term" value="P:signal transduction"/>
    <property type="evidence" value="ECO:0000318"/>
    <property type="project" value="GO_Central"/>
</dbReference>